<feature type="chain" id="PRO_5001808004" evidence="1">
    <location>
        <begin position="27"/>
        <end position="147"/>
    </location>
</feature>
<evidence type="ECO:0000313" key="2">
    <source>
        <dbReference type="EMBL" id="KFG30314.1"/>
    </source>
</evidence>
<comment type="caution">
    <text evidence="2">The sequence shown here is derived from an EMBL/GenBank/DDBJ whole genome shotgun (WGS) entry which is preliminary data.</text>
</comment>
<feature type="signal peptide" evidence="1">
    <location>
        <begin position="1"/>
        <end position="26"/>
    </location>
</feature>
<gene>
    <name evidence="2" type="ORF">TGP89_306270</name>
</gene>
<accession>A0A086JDU6</accession>
<sequence length="147" mass="16098">MKAYAYALLFLAVSVFTATCLSPVLGAASVSGRIDLLPPLDSLPEDSFLTIQLSDTTRADAEATVLVSVQQPITNAYNANHAMEYKISLPVEYRGPVTVSAWLNVGWQSTSSNRIRRGDYLTTSHYGFTASPKESGHRVDLLLKRYV</sequence>
<keyword evidence="2" id="KW-0472">Membrane</keyword>
<proteinExistence type="predicted"/>
<evidence type="ECO:0000313" key="3">
    <source>
        <dbReference type="Proteomes" id="UP000028828"/>
    </source>
</evidence>
<protein>
    <submittedName>
        <fullName evidence="2">Putative transmembrane protein</fullName>
    </submittedName>
</protein>
<dbReference type="AlphaFoldDB" id="A0A086JDU6"/>
<reference evidence="2 3" key="1">
    <citation type="submission" date="2014-03" db="EMBL/GenBank/DDBJ databases">
        <authorList>
            <person name="Sibley D."/>
            <person name="Venepally P."/>
            <person name="Karamycheva S."/>
            <person name="Hadjithomas M."/>
            <person name="Khan A."/>
            <person name="Brunk B."/>
            <person name="Roos D."/>
            <person name="Caler E."/>
            <person name="Lorenzi H."/>
        </authorList>
    </citation>
    <scope>NUCLEOTIDE SEQUENCE [LARGE SCALE GENOMIC DNA]</scope>
    <source>
        <strain evidence="3">p89</strain>
    </source>
</reference>
<dbReference type="VEuPathDB" id="ToxoDB:TGP89_306270"/>
<keyword evidence="1" id="KW-0732">Signal</keyword>
<keyword evidence="2" id="KW-0812">Transmembrane</keyword>
<dbReference type="Proteomes" id="UP000028828">
    <property type="component" value="Unassembled WGS sequence"/>
</dbReference>
<organism evidence="2 3">
    <name type="scientific">Toxoplasma gondii p89</name>
    <dbReference type="NCBI Taxonomy" id="943119"/>
    <lineage>
        <taxon>Eukaryota</taxon>
        <taxon>Sar</taxon>
        <taxon>Alveolata</taxon>
        <taxon>Apicomplexa</taxon>
        <taxon>Conoidasida</taxon>
        <taxon>Coccidia</taxon>
        <taxon>Eucoccidiorida</taxon>
        <taxon>Eimeriorina</taxon>
        <taxon>Sarcocystidae</taxon>
        <taxon>Toxoplasma</taxon>
    </lineage>
</organism>
<name>A0A086JDU6_TOXGO</name>
<dbReference type="EMBL" id="AEYI02002076">
    <property type="protein sequence ID" value="KFG30314.1"/>
    <property type="molecule type" value="Genomic_DNA"/>
</dbReference>
<evidence type="ECO:0000256" key="1">
    <source>
        <dbReference type="SAM" id="SignalP"/>
    </source>
</evidence>
<dbReference type="OrthoDB" id="330861at2759"/>